<dbReference type="HOGENOM" id="CLU_1525579_0_0_1"/>
<keyword evidence="2" id="KW-1185">Reference proteome</keyword>
<dbReference type="STRING" id="660122.C7ZR83"/>
<evidence type="ECO:0000313" key="1">
    <source>
        <dbReference type="EMBL" id="EEU33472.1"/>
    </source>
</evidence>
<dbReference type="RefSeq" id="XP_003039185.1">
    <property type="nucleotide sequence ID" value="XM_003039139.1"/>
</dbReference>
<dbReference type="VEuPathDB" id="FungiDB:NECHADRAFT_89447"/>
<name>C7ZR83_FUSV7</name>
<dbReference type="EMBL" id="GG699042">
    <property type="protein sequence ID" value="EEU33472.1"/>
    <property type="molecule type" value="Genomic_DNA"/>
</dbReference>
<dbReference type="InParanoid" id="C7ZR83"/>
<evidence type="ECO:0000313" key="2">
    <source>
        <dbReference type="Proteomes" id="UP000005206"/>
    </source>
</evidence>
<reference evidence="1 2" key="1">
    <citation type="journal article" date="2009" name="PLoS Genet.">
        <title>The genome of Nectria haematococca: contribution of supernumerary chromosomes to gene expansion.</title>
        <authorList>
            <person name="Coleman J.J."/>
            <person name="Rounsley S.D."/>
            <person name="Rodriguez-Carres M."/>
            <person name="Kuo A."/>
            <person name="Wasmann C.C."/>
            <person name="Grimwood J."/>
            <person name="Schmutz J."/>
            <person name="Taga M."/>
            <person name="White G.J."/>
            <person name="Zhou S."/>
            <person name="Schwartz D.C."/>
            <person name="Freitag M."/>
            <person name="Ma L.J."/>
            <person name="Danchin E.G."/>
            <person name="Henrissat B."/>
            <person name="Coutinho P.M."/>
            <person name="Nelson D.R."/>
            <person name="Straney D."/>
            <person name="Napoli C.A."/>
            <person name="Barker B.M."/>
            <person name="Gribskov M."/>
            <person name="Rep M."/>
            <person name="Kroken S."/>
            <person name="Molnar I."/>
            <person name="Rensing C."/>
            <person name="Kennell J.C."/>
            <person name="Zamora J."/>
            <person name="Farman M.L."/>
            <person name="Selker E.U."/>
            <person name="Salamov A."/>
            <person name="Shapiro H."/>
            <person name="Pangilinan J."/>
            <person name="Lindquist E."/>
            <person name="Lamers C."/>
            <person name="Grigoriev I.V."/>
            <person name="Geiser D.M."/>
            <person name="Covert S.F."/>
            <person name="Temporini E."/>
            <person name="Vanetten H.D."/>
        </authorList>
    </citation>
    <scope>NUCLEOTIDE SEQUENCE [LARGE SCALE GENOMIC DNA]</scope>
    <source>
        <strain evidence="2">ATCC MYA-4622 / CBS 123669 / FGSC 9596 / NRRL 45880 / 77-13-4</strain>
    </source>
</reference>
<dbReference type="AlphaFoldDB" id="C7ZR83"/>
<dbReference type="Proteomes" id="UP000005206">
    <property type="component" value="Unassembled WGS sequence"/>
</dbReference>
<accession>C7ZR83</accession>
<dbReference type="KEGG" id="nhe:NECHADRAFT_89447"/>
<proteinExistence type="predicted"/>
<gene>
    <name evidence="1" type="ORF">NECHADRAFT_89447</name>
</gene>
<protein>
    <submittedName>
        <fullName evidence="1">Uncharacterized protein</fullName>
    </submittedName>
</protein>
<sequence length="176" mass="19039">MPNISYKCGFQSARRGDEQQLADYRGDPRGSSILAKLGIIGLNQIDFLKTFRELTSGTPPTPSVVIGGRHILQNSITVSASMASKDTIPARETGALCRLEPATMPSAVNSMLMDAGGLDANDNGFFDLDEPQPQPVPKASSNLVPDSQMRPQAIYHLPDDIKFGEFNDDEEILAFA</sequence>
<dbReference type="GeneID" id="9666708"/>
<organism evidence="1 2">
    <name type="scientific">Fusarium vanettenii (strain ATCC MYA-4622 / CBS 123669 / FGSC 9596 / NRRL 45880 / 77-13-4)</name>
    <name type="common">Fusarium solani subsp. pisi</name>
    <dbReference type="NCBI Taxonomy" id="660122"/>
    <lineage>
        <taxon>Eukaryota</taxon>
        <taxon>Fungi</taxon>
        <taxon>Dikarya</taxon>
        <taxon>Ascomycota</taxon>
        <taxon>Pezizomycotina</taxon>
        <taxon>Sordariomycetes</taxon>
        <taxon>Hypocreomycetidae</taxon>
        <taxon>Hypocreales</taxon>
        <taxon>Nectriaceae</taxon>
        <taxon>Fusarium</taxon>
        <taxon>Fusarium solani species complex</taxon>
        <taxon>Fusarium vanettenii</taxon>
    </lineage>
</organism>